<sequence>MERECIEEGLPTTRPLLLDAQPTPNTIHEISNFNRAARDSSIASVLFLSTFIAVCGSFCYGCSVGYSSPAESGIMQDLGLSLAAYSVFGSILTIGGMIGAIISGKIADVVGRRRTMLLAELFCTPGCLAIAFAKDAWWLDIGRLLIGLGAGLLTYVVPVYVAEITPKNLRGRFTSAHQMLTSCGFAFSYCIGNIISWRTLALLGSIPCLLQLLGLFFIPESPRWLAKRGREKEFEASLQHLWGKNADVSVEAMDIRDIIESFQHNSEGNALDLFQRRYCYSIIVGVGLMLLQQFGGNSGVVYYSSTIFAEADFSTILGSTALAIISLVAATVSLLLMDIFARRTLLMVSSGGTCLFLSLVGLSFLLKEHGYLKDLTPFMAFAGLLVTQIVV</sequence>
<dbReference type="Gene3D" id="1.20.1250.20">
    <property type="entry name" value="MFS general substrate transporter like domains"/>
    <property type="match status" value="1"/>
</dbReference>
<feature type="transmembrane region" description="Helical" evidence="8">
    <location>
        <begin position="176"/>
        <end position="195"/>
    </location>
</feature>
<organism evidence="10 11">
    <name type="scientific">Hevea brasiliensis</name>
    <name type="common">Para rubber tree</name>
    <name type="synonym">Siphonia brasiliensis</name>
    <dbReference type="NCBI Taxonomy" id="3981"/>
    <lineage>
        <taxon>Eukaryota</taxon>
        <taxon>Viridiplantae</taxon>
        <taxon>Streptophyta</taxon>
        <taxon>Embryophyta</taxon>
        <taxon>Tracheophyta</taxon>
        <taxon>Spermatophyta</taxon>
        <taxon>Magnoliopsida</taxon>
        <taxon>eudicotyledons</taxon>
        <taxon>Gunneridae</taxon>
        <taxon>Pentapetalae</taxon>
        <taxon>rosids</taxon>
        <taxon>fabids</taxon>
        <taxon>Malpighiales</taxon>
        <taxon>Euphorbiaceae</taxon>
        <taxon>Crotonoideae</taxon>
        <taxon>Micrandreae</taxon>
        <taxon>Hevea</taxon>
    </lineage>
</organism>
<comment type="subcellular location">
    <subcellularLocation>
        <location evidence="1">Membrane</location>
        <topology evidence="1">Multi-pass membrane protein</topology>
    </subcellularLocation>
</comment>
<comment type="caution">
    <text evidence="10">The sequence shown here is derived from an EMBL/GenBank/DDBJ whole genome shotgun (WGS) entry which is preliminary data.</text>
</comment>
<evidence type="ECO:0000313" key="11">
    <source>
        <dbReference type="Proteomes" id="UP001174677"/>
    </source>
</evidence>
<feature type="transmembrane region" description="Helical" evidence="8">
    <location>
        <begin position="45"/>
        <end position="66"/>
    </location>
</feature>
<dbReference type="PROSITE" id="PS00217">
    <property type="entry name" value="SUGAR_TRANSPORT_2"/>
    <property type="match status" value="1"/>
</dbReference>
<dbReference type="PROSITE" id="PS00216">
    <property type="entry name" value="SUGAR_TRANSPORT_1"/>
    <property type="match status" value="1"/>
</dbReference>
<proteinExistence type="inferred from homology"/>
<evidence type="ECO:0000256" key="6">
    <source>
        <dbReference type="ARBA" id="ARBA00022989"/>
    </source>
</evidence>
<evidence type="ECO:0000259" key="9">
    <source>
        <dbReference type="PROSITE" id="PS50850"/>
    </source>
</evidence>
<evidence type="ECO:0000256" key="1">
    <source>
        <dbReference type="ARBA" id="ARBA00004141"/>
    </source>
</evidence>
<evidence type="ECO:0000256" key="7">
    <source>
        <dbReference type="ARBA" id="ARBA00023136"/>
    </source>
</evidence>
<dbReference type="PRINTS" id="PR00171">
    <property type="entry name" value="SUGRTRNSPORT"/>
</dbReference>
<gene>
    <name evidence="10" type="ORF">P3X46_008464</name>
</gene>
<evidence type="ECO:0000313" key="10">
    <source>
        <dbReference type="EMBL" id="KAJ9180188.1"/>
    </source>
</evidence>
<feature type="transmembrane region" description="Helical" evidence="8">
    <location>
        <begin position="115"/>
        <end position="133"/>
    </location>
</feature>
<dbReference type="InterPro" id="IPR020846">
    <property type="entry name" value="MFS_dom"/>
</dbReference>
<keyword evidence="3" id="KW-0813">Transport</keyword>
<evidence type="ECO:0000256" key="5">
    <source>
        <dbReference type="ARBA" id="ARBA00022692"/>
    </source>
</evidence>
<dbReference type="Proteomes" id="UP001174677">
    <property type="component" value="Chromosome 5"/>
</dbReference>
<feature type="transmembrane region" description="Helical" evidence="8">
    <location>
        <begin position="344"/>
        <end position="366"/>
    </location>
</feature>
<dbReference type="InterPro" id="IPR036259">
    <property type="entry name" value="MFS_trans_sf"/>
</dbReference>
<evidence type="ECO:0000256" key="8">
    <source>
        <dbReference type="SAM" id="Phobius"/>
    </source>
</evidence>
<keyword evidence="5 8" id="KW-0812">Transmembrane</keyword>
<feature type="domain" description="Major facilitator superfamily (MFS) profile" evidence="9">
    <location>
        <begin position="49"/>
        <end position="391"/>
    </location>
</feature>
<feature type="transmembrane region" description="Helical" evidence="8">
    <location>
        <begin position="278"/>
        <end position="296"/>
    </location>
</feature>
<reference evidence="10" key="1">
    <citation type="journal article" date="2023" name="Plant Biotechnol. J.">
        <title>Chromosome-level wild Hevea brasiliensis genome provides new tools for genomic-assisted breeding and valuable loci to elevate rubber yield.</title>
        <authorList>
            <person name="Cheng H."/>
            <person name="Song X."/>
            <person name="Hu Y."/>
            <person name="Wu T."/>
            <person name="Yang Q."/>
            <person name="An Z."/>
            <person name="Feng S."/>
            <person name="Deng Z."/>
            <person name="Wu W."/>
            <person name="Zeng X."/>
            <person name="Tu M."/>
            <person name="Wang X."/>
            <person name="Huang H."/>
        </authorList>
    </citation>
    <scope>NUCLEOTIDE SEQUENCE</scope>
    <source>
        <strain evidence="10">MT/VB/25A 57/8</strain>
    </source>
</reference>
<keyword evidence="4" id="KW-0762">Sugar transport</keyword>
<evidence type="ECO:0000256" key="2">
    <source>
        <dbReference type="ARBA" id="ARBA00010992"/>
    </source>
</evidence>
<keyword evidence="6 8" id="KW-1133">Transmembrane helix</keyword>
<dbReference type="EMBL" id="JARPOI010000005">
    <property type="protein sequence ID" value="KAJ9180188.1"/>
    <property type="molecule type" value="Genomic_DNA"/>
</dbReference>
<keyword evidence="7 8" id="KW-0472">Membrane</keyword>
<feature type="transmembrane region" description="Helical" evidence="8">
    <location>
        <begin position="78"/>
        <end position="103"/>
    </location>
</feature>
<accession>A0ABQ9MMV8</accession>
<evidence type="ECO:0000256" key="3">
    <source>
        <dbReference type="ARBA" id="ARBA00022448"/>
    </source>
</evidence>
<evidence type="ECO:0000256" key="4">
    <source>
        <dbReference type="ARBA" id="ARBA00022597"/>
    </source>
</evidence>
<feature type="transmembrane region" description="Helical" evidence="8">
    <location>
        <begin position="201"/>
        <end position="218"/>
    </location>
</feature>
<dbReference type="PANTHER" id="PTHR48021">
    <property type="match status" value="1"/>
</dbReference>
<protein>
    <recommendedName>
        <fullName evidence="9">Major facilitator superfamily (MFS) profile domain-containing protein</fullName>
    </recommendedName>
</protein>
<dbReference type="PANTHER" id="PTHR48021:SF93">
    <property type="entry name" value="SUGAR TRANSPORTER ERD6-LIKE 1-RELATED"/>
    <property type="match status" value="1"/>
</dbReference>
<comment type="similarity">
    <text evidence="2">Belongs to the major facilitator superfamily. Sugar transporter (TC 2.A.1.1) family.</text>
</comment>
<dbReference type="SUPFAM" id="SSF103473">
    <property type="entry name" value="MFS general substrate transporter"/>
    <property type="match status" value="1"/>
</dbReference>
<dbReference type="InterPro" id="IPR005828">
    <property type="entry name" value="MFS_sugar_transport-like"/>
</dbReference>
<name>A0ABQ9MMV8_HEVBR</name>
<dbReference type="InterPro" id="IPR003663">
    <property type="entry name" value="Sugar/inositol_transpt"/>
</dbReference>
<keyword evidence="11" id="KW-1185">Reference proteome</keyword>
<dbReference type="InterPro" id="IPR050549">
    <property type="entry name" value="MFS_Trehalose_Transporter"/>
</dbReference>
<dbReference type="Pfam" id="PF00083">
    <property type="entry name" value="Sugar_tr"/>
    <property type="match status" value="1"/>
</dbReference>
<dbReference type="InterPro" id="IPR005829">
    <property type="entry name" value="Sugar_transporter_CS"/>
</dbReference>
<feature type="transmembrane region" description="Helical" evidence="8">
    <location>
        <begin position="316"/>
        <end position="337"/>
    </location>
</feature>
<dbReference type="PROSITE" id="PS50850">
    <property type="entry name" value="MFS"/>
    <property type="match status" value="1"/>
</dbReference>
<feature type="transmembrane region" description="Helical" evidence="8">
    <location>
        <begin position="145"/>
        <end position="164"/>
    </location>
</feature>